<dbReference type="AlphaFoldDB" id="F7AEG6"/>
<dbReference type="OMA" id="MNNILIM"/>
<dbReference type="Ensembl" id="ENSCINT00000002434.3">
    <property type="protein sequence ID" value="ENSCINP00000002434.3"/>
    <property type="gene ID" value="ENSCING00000001254.3"/>
</dbReference>
<dbReference type="InParanoid" id="F7AEG6"/>
<evidence type="ECO:0000313" key="3">
    <source>
        <dbReference type="Proteomes" id="UP000008144"/>
    </source>
</evidence>
<evidence type="ECO:0000256" key="1">
    <source>
        <dbReference type="SAM" id="MobiDB-lite"/>
    </source>
</evidence>
<feature type="region of interest" description="Disordered" evidence="1">
    <location>
        <begin position="22"/>
        <end position="65"/>
    </location>
</feature>
<keyword evidence="3" id="KW-1185">Reference proteome</keyword>
<proteinExistence type="predicted"/>
<reference evidence="2" key="2">
    <citation type="submission" date="2025-08" db="UniProtKB">
        <authorList>
            <consortium name="Ensembl"/>
        </authorList>
    </citation>
    <scope>IDENTIFICATION</scope>
</reference>
<sequence>MHCASADPYWGNTNTHIRRRVVTPTPAPTPAPTTRRRRRRWGWNNVEASEETDQVQELEDILNEE</sequence>
<name>F7AEG6_CIOIN</name>
<dbReference type="Proteomes" id="UP000008144">
    <property type="component" value="Unassembled WGS sequence"/>
</dbReference>
<evidence type="ECO:0000313" key="2">
    <source>
        <dbReference type="Ensembl" id="ENSCINP00000002434.3"/>
    </source>
</evidence>
<organism evidence="2 3">
    <name type="scientific">Ciona intestinalis</name>
    <name type="common">Transparent sea squirt</name>
    <name type="synonym">Ascidia intestinalis</name>
    <dbReference type="NCBI Taxonomy" id="7719"/>
    <lineage>
        <taxon>Eukaryota</taxon>
        <taxon>Metazoa</taxon>
        <taxon>Chordata</taxon>
        <taxon>Tunicata</taxon>
        <taxon>Ascidiacea</taxon>
        <taxon>Phlebobranchia</taxon>
        <taxon>Cionidae</taxon>
        <taxon>Ciona</taxon>
    </lineage>
</organism>
<feature type="compositionally biased region" description="Acidic residues" evidence="1">
    <location>
        <begin position="48"/>
        <end position="65"/>
    </location>
</feature>
<reference evidence="2" key="3">
    <citation type="submission" date="2025-09" db="UniProtKB">
        <authorList>
            <consortium name="Ensembl"/>
        </authorList>
    </citation>
    <scope>IDENTIFICATION</scope>
</reference>
<reference evidence="3" key="1">
    <citation type="journal article" date="2002" name="Science">
        <title>The draft genome of Ciona intestinalis: insights into chordate and vertebrate origins.</title>
        <authorList>
            <person name="Dehal P."/>
            <person name="Satou Y."/>
            <person name="Campbell R.K."/>
            <person name="Chapman J."/>
            <person name="Degnan B."/>
            <person name="De Tomaso A."/>
            <person name="Davidson B."/>
            <person name="Di Gregorio A."/>
            <person name="Gelpke M."/>
            <person name="Goodstein D.M."/>
            <person name="Harafuji N."/>
            <person name="Hastings K.E."/>
            <person name="Ho I."/>
            <person name="Hotta K."/>
            <person name="Huang W."/>
            <person name="Kawashima T."/>
            <person name="Lemaire P."/>
            <person name="Martinez D."/>
            <person name="Meinertzhagen I.A."/>
            <person name="Necula S."/>
            <person name="Nonaka M."/>
            <person name="Putnam N."/>
            <person name="Rash S."/>
            <person name="Saiga H."/>
            <person name="Satake M."/>
            <person name="Terry A."/>
            <person name="Yamada L."/>
            <person name="Wang H.G."/>
            <person name="Awazu S."/>
            <person name="Azumi K."/>
            <person name="Boore J."/>
            <person name="Branno M."/>
            <person name="Chin-Bow S."/>
            <person name="DeSantis R."/>
            <person name="Doyle S."/>
            <person name="Francino P."/>
            <person name="Keys D.N."/>
            <person name="Haga S."/>
            <person name="Hayashi H."/>
            <person name="Hino K."/>
            <person name="Imai K.S."/>
            <person name="Inaba K."/>
            <person name="Kano S."/>
            <person name="Kobayashi K."/>
            <person name="Kobayashi M."/>
            <person name="Lee B.I."/>
            <person name="Makabe K.W."/>
            <person name="Manohar C."/>
            <person name="Matassi G."/>
            <person name="Medina M."/>
            <person name="Mochizuki Y."/>
            <person name="Mount S."/>
            <person name="Morishita T."/>
            <person name="Miura S."/>
            <person name="Nakayama A."/>
            <person name="Nishizaka S."/>
            <person name="Nomoto H."/>
            <person name="Ohta F."/>
            <person name="Oishi K."/>
            <person name="Rigoutsos I."/>
            <person name="Sano M."/>
            <person name="Sasaki A."/>
            <person name="Sasakura Y."/>
            <person name="Shoguchi E."/>
            <person name="Shin-i T."/>
            <person name="Spagnuolo A."/>
            <person name="Stainier D."/>
            <person name="Suzuki M.M."/>
            <person name="Tassy O."/>
            <person name="Takatori N."/>
            <person name="Tokuoka M."/>
            <person name="Yagi K."/>
            <person name="Yoshizaki F."/>
            <person name="Wada S."/>
            <person name="Zhang C."/>
            <person name="Hyatt P.D."/>
            <person name="Larimer F."/>
            <person name="Detter C."/>
            <person name="Doggett N."/>
            <person name="Glavina T."/>
            <person name="Hawkins T."/>
            <person name="Richardson P."/>
            <person name="Lucas S."/>
            <person name="Kohara Y."/>
            <person name="Levine M."/>
            <person name="Satoh N."/>
            <person name="Rokhsar D.S."/>
        </authorList>
    </citation>
    <scope>NUCLEOTIDE SEQUENCE [LARGE SCALE GENOMIC DNA]</scope>
</reference>
<accession>F7AEG6</accession>
<protein>
    <submittedName>
        <fullName evidence="2">Uncharacterized protein</fullName>
    </submittedName>
</protein>
<dbReference type="HOGENOM" id="CLU_2849002_0_0_1"/>